<dbReference type="OrthoDB" id="5417628at2759"/>
<feature type="compositionally biased region" description="Polar residues" evidence="1">
    <location>
        <begin position="505"/>
        <end position="517"/>
    </location>
</feature>
<proteinExistence type="predicted"/>
<feature type="region of interest" description="Disordered" evidence="1">
    <location>
        <begin position="534"/>
        <end position="607"/>
    </location>
</feature>
<feature type="region of interest" description="Disordered" evidence="1">
    <location>
        <begin position="703"/>
        <end position="749"/>
    </location>
</feature>
<dbReference type="Proteomes" id="UP000800040">
    <property type="component" value="Unassembled WGS sequence"/>
</dbReference>
<feature type="compositionally biased region" description="Basic and acidic residues" evidence="1">
    <location>
        <begin position="389"/>
        <end position="404"/>
    </location>
</feature>
<evidence type="ECO:0000256" key="1">
    <source>
        <dbReference type="SAM" id="MobiDB-lite"/>
    </source>
</evidence>
<protein>
    <submittedName>
        <fullName evidence="2">Uncharacterized protein</fullName>
    </submittedName>
</protein>
<dbReference type="AlphaFoldDB" id="A0A6A5K1Q7"/>
<evidence type="ECO:0000313" key="3">
    <source>
        <dbReference type="Proteomes" id="UP000800040"/>
    </source>
</evidence>
<feature type="region of interest" description="Disordered" evidence="1">
    <location>
        <begin position="245"/>
        <end position="286"/>
    </location>
</feature>
<evidence type="ECO:0000313" key="2">
    <source>
        <dbReference type="EMBL" id="KAF1831585.1"/>
    </source>
</evidence>
<keyword evidence="3" id="KW-1185">Reference proteome</keyword>
<organism evidence="2 3">
    <name type="scientific">Decorospora gaudefroyi</name>
    <dbReference type="NCBI Taxonomy" id="184978"/>
    <lineage>
        <taxon>Eukaryota</taxon>
        <taxon>Fungi</taxon>
        <taxon>Dikarya</taxon>
        <taxon>Ascomycota</taxon>
        <taxon>Pezizomycotina</taxon>
        <taxon>Dothideomycetes</taxon>
        <taxon>Pleosporomycetidae</taxon>
        <taxon>Pleosporales</taxon>
        <taxon>Pleosporineae</taxon>
        <taxon>Pleosporaceae</taxon>
        <taxon>Decorospora</taxon>
    </lineage>
</organism>
<dbReference type="EMBL" id="ML975359">
    <property type="protein sequence ID" value="KAF1831585.1"/>
    <property type="molecule type" value="Genomic_DNA"/>
</dbReference>
<gene>
    <name evidence="2" type="ORF">BDW02DRAFT_556455</name>
</gene>
<reference evidence="2" key="1">
    <citation type="submission" date="2020-01" db="EMBL/GenBank/DDBJ databases">
        <authorList>
            <consortium name="DOE Joint Genome Institute"/>
            <person name="Haridas S."/>
            <person name="Albert R."/>
            <person name="Binder M."/>
            <person name="Bloem J."/>
            <person name="Labutti K."/>
            <person name="Salamov A."/>
            <person name="Andreopoulos B."/>
            <person name="Baker S.E."/>
            <person name="Barry K."/>
            <person name="Bills G."/>
            <person name="Bluhm B.H."/>
            <person name="Cannon C."/>
            <person name="Castanera R."/>
            <person name="Culley D.E."/>
            <person name="Daum C."/>
            <person name="Ezra D."/>
            <person name="Gonzalez J.B."/>
            <person name="Henrissat B."/>
            <person name="Kuo A."/>
            <person name="Liang C."/>
            <person name="Lipzen A."/>
            <person name="Lutzoni F."/>
            <person name="Magnuson J."/>
            <person name="Mondo S."/>
            <person name="Nolan M."/>
            <person name="Ohm R."/>
            <person name="Pangilinan J."/>
            <person name="Park H.-J."/>
            <person name="Ramirez L."/>
            <person name="Alfaro M."/>
            <person name="Sun H."/>
            <person name="Tritt A."/>
            <person name="Yoshinaga Y."/>
            <person name="Zwiers L.-H."/>
            <person name="Turgeon B.G."/>
            <person name="Goodwin S.B."/>
            <person name="Spatafora J.W."/>
            <person name="Crous P.W."/>
            <person name="Grigoriev I.V."/>
        </authorList>
    </citation>
    <scope>NUCLEOTIDE SEQUENCE</scope>
    <source>
        <strain evidence="2">P77</strain>
    </source>
</reference>
<name>A0A6A5K1Q7_9PLEO</name>
<feature type="region of interest" description="Disordered" evidence="1">
    <location>
        <begin position="385"/>
        <end position="522"/>
    </location>
</feature>
<feature type="region of interest" description="Disordered" evidence="1">
    <location>
        <begin position="329"/>
        <end position="362"/>
    </location>
</feature>
<feature type="compositionally biased region" description="Basic and acidic residues" evidence="1">
    <location>
        <begin position="728"/>
        <end position="749"/>
    </location>
</feature>
<sequence>MRYDDWDVILFPKDSHVPIQEFKTACYVSPEEYGQQLPTLTCYISSLPPSTPFRISVHSWATSAKVSTLIDSRRKANQKVVYIVQVIVDGARVFRGFFDIASKWPQEIAHEKRSLAFPEPPTSQRKPCLEFPPFHQQTLMQNSWDACDPNGRIKILLSEQLISKTASPGELDLGVTNNIVCFSFQHAPKDVLEQAGISWPIRNPLYLPNALDRAALASRTSPSSSWTPNPRHQAGEILMQSPLSQTSKTTLAKPHNPEANRRPNSHLPPISHFSKPPTSFRGSGRTEIWDDNFNALGDGADDISMDTWSTKRTTSGSTSDLAMPDYMYTSGHSSRQGPPWTRNMSHFDHSTSTDWDDHRSRREKERQLVVTLRDDQLGQIIEAISPPKTSRELPHGFSNQRHEQTGQPPTAHTYYPPRMGAPPLTNRPPSAAMAHTLSYPDFNSALRNASNKRSPNQQYSHDAQKDRPPMMYHPSSSSHKENNPPSQSRLPTPFPHANRVPTPNPFAQRQPTFNSDVSMRDPSSALSSMYRFNRGEAQPPAPEMGKVGSAHAPSAVNVRSRKEGISDSPKLSDQATRHDQSLLPAMSVERRTQRPTSKGQERCAHSNQKNVPELVEVIDVDAIDPSLGSNASLDHTKLSPFKANHKPGASLSSIDSTGRLERQLFSALGEELGSFDQEMDTTGMGPELAQALGGGATHSELSGSTILNSTTGDFEPPIKRKRQGTLGGDRDRSPTMKKEKASFLETETPRGEVVVRLRGGE</sequence>
<accession>A0A6A5K1Q7</accession>
<feature type="compositionally biased region" description="Polar residues" evidence="1">
    <location>
        <begin position="445"/>
        <end position="461"/>
    </location>
</feature>
<feature type="compositionally biased region" description="Basic and acidic residues" evidence="1">
    <location>
        <begin position="345"/>
        <end position="362"/>
    </location>
</feature>
<feature type="compositionally biased region" description="Polar residues" evidence="1">
    <location>
        <begin position="703"/>
        <end position="712"/>
    </location>
</feature>